<organism evidence="1 2">
    <name type="scientific">Mycobacterium kansasii</name>
    <dbReference type="NCBI Taxonomy" id="1768"/>
    <lineage>
        <taxon>Bacteria</taxon>
        <taxon>Bacillati</taxon>
        <taxon>Actinomycetota</taxon>
        <taxon>Actinomycetes</taxon>
        <taxon>Mycobacteriales</taxon>
        <taxon>Mycobacteriaceae</taxon>
        <taxon>Mycobacterium</taxon>
    </lineage>
</organism>
<evidence type="ECO:0000313" key="2">
    <source>
        <dbReference type="Proteomes" id="UP000188532"/>
    </source>
</evidence>
<dbReference type="EMBL" id="MVBN01000002">
    <property type="protein sequence ID" value="OOK80175.1"/>
    <property type="molecule type" value="Genomic_DNA"/>
</dbReference>
<protein>
    <submittedName>
        <fullName evidence="1">Uncharacterized protein</fullName>
    </submittedName>
</protein>
<dbReference type="Proteomes" id="UP000188532">
    <property type="component" value="Unassembled WGS sequence"/>
</dbReference>
<evidence type="ECO:0000313" key="1">
    <source>
        <dbReference type="EMBL" id="OOK80175.1"/>
    </source>
</evidence>
<accession>A0A1V3XLV0</accession>
<proteinExistence type="predicted"/>
<gene>
    <name evidence="1" type="ORF">BZL29_1850</name>
</gene>
<reference evidence="1 2" key="1">
    <citation type="submission" date="2017-02" db="EMBL/GenBank/DDBJ databases">
        <title>Complete genome sequences of Mycobacterium kansasii strains isolated from rhesus macaques.</title>
        <authorList>
            <person name="Panda A."/>
            <person name="Nagaraj S."/>
            <person name="Zhao X."/>
            <person name="Tettelin H."/>
            <person name="Detolla L.J."/>
        </authorList>
    </citation>
    <scope>NUCLEOTIDE SEQUENCE [LARGE SCALE GENOMIC DNA]</scope>
    <source>
        <strain evidence="1 2">11-3469</strain>
    </source>
</reference>
<comment type="caution">
    <text evidence="1">The sequence shown here is derived from an EMBL/GenBank/DDBJ whole genome shotgun (WGS) entry which is preliminary data.</text>
</comment>
<sequence length="40" mass="4543">MRARATGCLRVRVWFAIRHTAPPQARLDRIAVVGWQPGDN</sequence>
<name>A0A1V3XLV0_MYCKA</name>
<dbReference type="AlphaFoldDB" id="A0A1V3XLV0"/>